<dbReference type="RefSeq" id="WP_157288089.1">
    <property type="nucleotide sequence ID" value="NZ_CP014504.1"/>
</dbReference>
<evidence type="ECO:0000313" key="1">
    <source>
        <dbReference type="EMBL" id="AMQ01715.1"/>
    </source>
</evidence>
<dbReference type="OrthoDB" id="770574at2"/>
<dbReference type="AlphaFoldDB" id="A0A127VK70"/>
<sequence length="101" mass="12033">MDVKLDINTLPRDNQHVKFQVAEEEVKGIWHQGKYKSNEESIYETDILIYDMWSEVVRWEPIQDLHQKAEIDALIVNPDRLDPDIRDFVIKEYKDFIDSNG</sequence>
<proteinExistence type="predicted"/>
<keyword evidence="2" id="KW-1185">Reference proteome</keyword>
<evidence type="ECO:0000313" key="2">
    <source>
        <dbReference type="Proteomes" id="UP000071561"/>
    </source>
</evidence>
<organism evidence="1 2">
    <name type="scientific">Pedobacter cryoconitis</name>
    <dbReference type="NCBI Taxonomy" id="188932"/>
    <lineage>
        <taxon>Bacteria</taxon>
        <taxon>Pseudomonadati</taxon>
        <taxon>Bacteroidota</taxon>
        <taxon>Sphingobacteriia</taxon>
        <taxon>Sphingobacteriales</taxon>
        <taxon>Sphingobacteriaceae</taxon>
        <taxon>Pedobacter</taxon>
    </lineage>
</organism>
<reference evidence="1 2" key="1">
    <citation type="submission" date="2016-03" db="EMBL/GenBank/DDBJ databases">
        <title>Complete genome sequence of Pedobacter cryoconitis PAMC 27485.</title>
        <authorList>
            <person name="Lee J."/>
            <person name="Kim O.-S."/>
        </authorList>
    </citation>
    <scope>NUCLEOTIDE SEQUENCE [LARGE SCALE GENOMIC DNA]</scope>
    <source>
        <strain evidence="1 2">PAMC 27485</strain>
    </source>
</reference>
<dbReference type="PATRIC" id="fig|188932.3.peg.5073"/>
<name>A0A127VK70_9SPHI</name>
<protein>
    <submittedName>
        <fullName evidence="1">Uncharacterized protein</fullName>
    </submittedName>
</protein>
<dbReference type="KEGG" id="pcm:AY601_4894"/>
<accession>A0A127VK70</accession>
<dbReference type="Proteomes" id="UP000071561">
    <property type="component" value="Chromosome"/>
</dbReference>
<gene>
    <name evidence="1" type="ORF">AY601_4894</name>
</gene>
<dbReference type="EMBL" id="CP014504">
    <property type="protein sequence ID" value="AMQ01715.1"/>
    <property type="molecule type" value="Genomic_DNA"/>
</dbReference>